<comment type="similarity">
    <text evidence="2">Belongs to the peptidase M1 family.</text>
</comment>
<sequence>MLYFSTPYSLPKLDMVAVPKFSGGAMENYGLITHCENGLLFDPLHSTAARKQRVIAHQWFGNLVTMEWWTNLWLNEGFATWISYMATDILFPEWKVWSQFLQQTTGRLIMDALEHSHPIQVEVHHARSVLEIFDTFSYKKGSAVILMMQAYLGDDIFQSF</sequence>
<proteinExistence type="inferred from homology"/>
<dbReference type="Proteomes" id="UP000238479">
    <property type="component" value="Chromosome 4"/>
</dbReference>
<evidence type="ECO:0000313" key="10">
    <source>
        <dbReference type="Proteomes" id="UP000238479"/>
    </source>
</evidence>
<evidence type="ECO:0000256" key="3">
    <source>
        <dbReference type="ARBA" id="ARBA00022670"/>
    </source>
</evidence>
<evidence type="ECO:0000313" key="9">
    <source>
        <dbReference type="EMBL" id="PRQ36358.1"/>
    </source>
</evidence>
<keyword evidence="10" id="KW-1185">Reference proteome</keyword>
<dbReference type="EMBL" id="PDCK01000042">
    <property type="protein sequence ID" value="PRQ36358.1"/>
    <property type="molecule type" value="Genomic_DNA"/>
</dbReference>
<dbReference type="AlphaFoldDB" id="A0A2P6QQC9"/>
<dbReference type="PANTHER" id="PTHR11533">
    <property type="entry name" value="PROTEASE M1 ZINC METALLOPROTEASE"/>
    <property type="match status" value="1"/>
</dbReference>
<reference evidence="9 10" key="1">
    <citation type="journal article" date="2018" name="Nat. Genet.">
        <title>The Rosa genome provides new insights in the design of modern roses.</title>
        <authorList>
            <person name="Bendahmane M."/>
        </authorList>
    </citation>
    <scope>NUCLEOTIDE SEQUENCE [LARGE SCALE GENOMIC DNA]</scope>
    <source>
        <strain evidence="10">cv. Old Blush</strain>
    </source>
</reference>
<dbReference type="GO" id="GO:0016020">
    <property type="term" value="C:membrane"/>
    <property type="evidence" value="ECO:0007669"/>
    <property type="project" value="TreeGrafter"/>
</dbReference>
<dbReference type="GO" id="GO:0042277">
    <property type="term" value="F:peptide binding"/>
    <property type="evidence" value="ECO:0007669"/>
    <property type="project" value="TreeGrafter"/>
</dbReference>
<name>A0A2P6QQC9_ROSCH</name>
<accession>A0A2P6QQC9</accession>
<keyword evidence="9" id="KW-0031">Aminopeptidase</keyword>
<protein>
    <submittedName>
        <fullName evidence="9">Putative membrane alanyl aminopeptidase</fullName>
        <ecNumber evidence="9">3.4.11.2</ecNumber>
    </submittedName>
</protein>
<dbReference type="InterPro" id="IPR014782">
    <property type="entry name" value="Peptidase_M1_dom"/>
</dbReference>
<dbReference type="STRING" id="74649.A0A2P6QQC9"/>
<keyword evidence="5 9" id="KW-0378">Hydrolase</keyword>
<dbReference type="PRINTS" id="PR00756">
    <property type="entry name" value="ALADIPTASE"/>
</dbReference>
<keyword evidence="7" id="KW-0482">Metalloprotease</keyword>
<gene>
    <name evidence="9" type="ORF">RchiOBHm_Chr4g0390591</name>
</gene>
<dbReference type="GO" id="GO:0016285">
    <property type="term" value="F:alanyl aminopeptidase activity"/>
    <property type="evidence" value="ECO:0007669"/>
    <property type="project" value="UniProtKB-EC"/>
</dbReference>
<feature type="domain" description="Peptidase M1 membrane alanine aminopeptidase" evidence="8">
    <location>
        <begin position="3"/>
        <end position="159"/>
    </location>
</feature>
<dbReference type="InterPro" id="IPR050344">
    <property type="entry name" value="Peptidase_M1_aminopeptidases"/>
</dbReference>
<dbReference type="GO" id="GO:0006508">
    <property type="term" value="P:proteolysis"/>
    <property type="evidence" value="ECO:0007669"/>
    <property type="project" value="UniProtKB-KW"/>
</dbReference>
<dbReference type="SUPFAM" id="SSF55486">
    <property type="entry name" value="Metalloproteases ('zincins'), catalytic domain"/>
    <property type="match status" value="1"/>
</dbReference>
<evidence type="ECO:0000256" key="5">
    <source>
        <dbReference type="ARBA" id="ARBA00022801"/>
    </source>
</evidence>
<dbReference type="OMA" id="FFKHRET"/>
<dbReference type="Gene3D" id="1.10.390.10">
    <property type="entry name" value="Neutral Protease Domain 2"/>
    <property type="match status" value="1"/>
</dbReference>
<dbReference type="GO" id="GO:0070006">
    <property type="term" value="F:metalloaminopeptidase activity"/>
    <property type="evidence" value="ECO:0007669"/>
    <property type="project" value="TreeGrafter"/>
</dbReference>
<dbReference type="InterPro" id="IPR001930">
    <property type="entry name" value="Peptidase_M1"/>
</dbReference>
<keyword evidence="6" id="KW-0862">Zinc</keyword>
<dbReference type="EC" id="3.4.11.2" evidence="9"/>
<keyword evidence="4" id="KW-0479">Metal-binding</keyword>
<dbReference type="GO" id="GO:0008270">
    <property type="term" value="F:zinc ion binding"/>
    <property type="evidence" value="ECO:0007669"/>
    <property type="project" value="InterPro"/>
</dbReference>
<dbReference type="Gramene" id="PRQ36358">
    <property type="protein sequence ID" value="PRQ36358"/>
    <property type="gene ID" value="RchiOBHm_Chr4g0390591"/>
</dbReference>
<evidence type="ECO:0000256" key="7">
    <source>
        <dbReference type="ARBA" id="ARBA00023049"/>
    </source>
</evidence>
<dbReference type="InterPro" id="IPR027268">
    <property type="entry name" value="Peptidase_M4/M1_CTD_sf"/>
</dbReference>
<dbReference type="GO" id="GO:0005615">
    <property type="term" value="C:extracellular space"/>
    <property type="evidence" value="ECO:0007669"/>
    <property type="project" value="TreeGrafter"/>
</dbReference>
<keyword evidence="3" id="KW-0645">Protease</keyword>
<dbReference type="Pfam" id="PF01433">
    <property type="entry name" value="Peptidase_M1"/>
    <property type="match status" value="1"/>
</dbReference>
<comment type="cofactor">
    <cofactor evidence="1">
        <name>Zn(2+)</name>
        <dbReference type="ChEBI" id="CHEBI:29105"/>
    </cofactor>
</comment>
<evidence type="ECO:0000256" key="1">
    <source>
        <dbReference type="ARBA" id="ARBA00001947"/>
    </source>
</evidence>
<evidence type="ECO:0000256" key="2">
    <source>
        <dbReference type="ARBA" id="ARBA00010136"/>
    </source>
</evidence>
<dbReference type="GO" id="GO:0005737">
    <property type="term" value="C:cytoplasm"/>
    <property type="evidence" value="ECO:0007669"/>
    <property type="project" value="TreeGrafter"/>
</dbReference>
<evidence type="ECO:0000256" key="4">
    <source>
        <dbReference type="ARBA" id="ARBA00022723"/>
    </source>
</evidence>
<evidence type="ECO:0000256" key="6">
    <source>
        <dbReference type="ARBA" id="ARBA00022833"/>
    </source>
</evidence>
<dbReference type="PANTHER" id="PTHR11533:SF274">
    <property type="entry name" value="AMINOPEPTIDASE"/>
    <property type="match status" value="1"/>
</dbReference>
<dbReference type="GO" id="GO:0043171">
    <property type="term" value="P:peptide catabolic process"/>
    <property type="evidence" value="ECO:0007669"/>
    <property type="project" value="TreeGrafter"/>
</dbReference>
<comment type="caution">
    <text evidence="9">The sequence shown here is derived from an EMBL/GenBank/DDBJ whole genome shotgun (WGS) entry which is preliminary data.</text>
</comment>
<organism evidence="9 10">
    <name type="scientific">Rosa chinensis</name>
    <name type="common">China rose</name>
    <dbReference type="NCBI Taxonomy" id="74649"/>
    <lineage>
        <taxon>Eukaryota</taxon>
        <taxon>Viridiplantae</taxon>
        <taxon>Streptophyta</taxon>
        <taxon>Embryophyta</taxon>
        <taxon>Tracheophyta</taxon>
        <taxon>Spermatophyta</taxon>
        <taxon>Magnoliopsida</taxon>
        <taxon>eudicotyledons</taxon>
        <taxon>Gunneridae</taxon>
        <taxon>Pentapetalae</taxon>
        <taxon>rosids</taxon>
        <taxon>fabids</taxon>
        <taxon>Rosales</taxon>
        <taxon>Rosaceae</taxon>
        <taxon>Rosoideae</taxon>
        <taxon>Rosoideae incertae sedis</taxon>
        <taxon>Rosa</taxon>
    </lineage>
</organism>
<evidence type="ECO:0000259" key="8">
    <source>
        <dbReference type="Pfam" id="PF01433"/>
    </source>
</evidence>